<evidence type="ECO:0000256" key="6">
    <source>
        <dbReference type="ARBA" id="ARBA00022840"/>
    </source>
</evidence>
<dbReference type="NCBIfam" id="NF003558">
    <property type="entry name" value="PRK05231.1"/>
    <property type="match status" value="1"/>
</dbReference>
<sequence length="317" mass="35967">MSVYTQLNLEQVHTFAMQYGLEIIEIEPIQGGIENTNYFITAKNGQEFVLTVFEELDLNAAAELFPVLQHLEQHGIAVAVPLTFNDQPIHSIVGKPAQIAPRIAGKHPMPSTVAQVAAMGEALAKMHLALQNYPLQRKNNHDHTWWAATAHELYAKMNEADQALLTQVFAQYEQMFDAYPNRPYGLIHADLFRDNSLYVGDSLSGILDFSELSYDQLLLDISITMNDFCSDYPDVSLDMEKAQAFLNAYQAVRALTDDEKACLQTYFAMAACRFWISRLQVAERNRNEGRTGTEILQKDPQEMRNMTHDRLNIEYAL</sequence>
<name>A0A1G6HJE9_9GAMM</name>
<dbReference type="GO" id="GO:0009088">
    <property type="term" value="P:threonine biosynthetic process"/>
    <property type="evidence" value="ECO:0007669"/>
    <property type="project" value="UniProtKB-UniRule"/>
</dbReference>
<dbReference type="AlphaFoldDB" id="A0A1G6HJE9"/>
<dbReference type="EC" id="2.7.1.39" evidence="8"/>
<dbReference type="SUPFAM" id="SSF56112">
    <property type="entry name" value="Protein kinase-like (PK-like)"/>
    <property type="match status" value="1"/>
</dbReference>
<dbReference type="CDD" id="cd05153">
    <property type="entry name" value="HomoserineK_II"/>
    <property type="match status" value="1"/>
</dbReference>
<evidence type="ECO:0000259" key="9">
    <source>
        <dbReference type="Pfam" id="PF01636"/>
    </source>
</evidence>
<keyword evidence="3 8" id="KW-0791">Threonine biosynthesis</keyword>
<dbReference type="UniPathway" id="UPA00050">
    <property type="reaction ID" value="UER00064"/>
</dbReference>
<keyword evidence="2 8" id="KW-0808">Transferase</keyword>
<evidence type="ECO:0000256" key="4">
    <source>
        <dbReference type="ARBA" id="ARBA00022741"/>
    </source>
</evidence>
<dbReference type="Proteomes" id="UP000242317">
    <property type="component" value="Unassembled WGS sequence"/>
</dbReference>
<gene>
    <name evidence="8" type="primary">thrB</name>
    <name evidence="10" type="ORF">SAMN05421749_102330</name>
</gene>
<dbReference type="RefSeq" id="WP_092616870.1">
    <property type="nucleotide sequence ID" value="NZ_FMYK01000002.1"/>
</dbReference>
<dbReference type="Gene3D" id="3.90.1200.10">
    <property type="match status" value="1"/>
</dbReference>
<dbReference type="InterPro" id="IPR005280">
    <property type="entry name" value="Homoserine_kinase_II"/>
</dbReference>
<proteinExistence type="inferred from homology"/>
<keyword evidence="1 8" id="KW-0028">Amino-acid biosynthesis</keyword>
<dbReference type="GO" id="GO:0005524">
    <property type="term" value="F:ATP binding"/>
    <property type="evidence" value="ECO:0007669"/>
    <property type="project" value="UniProtKB-KW"/>
</dbReference>
<evidence type="ECO:0000256" key="7">
    <source>
        <dbReference type="ARBA" id="ARBA00038240"/>
    </source>
</evidence>
<accession>A0A1G6HJE9</accession>
<dbReference type="PANTHER" id="PTHR21064">
    <property type="entry name" value="AMINOGLYCOSIDE PHOSPHOTRANSFERASE DOMAIN-CONTAINING PROTEIN-RELATED"/>
    <property type="match status" value="1"/>
</dbReference>
<organism evidence="10 11">
    <name type="scientific">Acinetobacter marinus</name>
    <dbReference type="NCBI Taxonomy" id="281375"/>
    <lineage>
        <taxon>Bacteria</taxon>
        <taxon>Pseudomonadati</taxon>
        <taxon>Pseudomonadota</taxon>
        <taxon>Gammaproteobacteria</taxon>
        <taxon>Moraxellales</taxon>
        <taxon>Moraxellaceae</taxon>
        <taxon>Acinetobacter</taxon>
    </lineage>
</organism>
<dbReference type="PANTHER" id="PTHR21064:SF6">
    <property type="entry name" value="AMINOGLYCOSIDE PHOSPHOTRANSFERASE DOMAIN-CONTAINING PROTEIN"/>
    <property type="match status" value="1"/>
</dbReference>
<protein>
    <recommendedName>
        <fullName evidence="8">Homoserine kinase</fullName>
        <shortName evidence="8">HK</shortName>
        <shortName evidence="8">HSK</shortName>
        <ecNumber evidence="8">2.7.1.39</ecNumber>
    </recommendedName>
</protein>
<dbReference type="InterPro" id="IPR002575">
    <property type="entry name" value="Aminoglycoside_PTrfase"/>
</dbReference>
<keyword evidence="5 8" id="KW-0418">Kinase</keyword>
<dbReference type="GO" id="GO:0004413">
    <property type="term" value="F:homoserine kinase activity"/>
    <property type="evidence" value="ECO:0007669"/>
    <property type="project" value="UniProtKB-UniRule"/>
</dbReference>
<comment type="catalytic activity">
    <reaction evidence="8">
        <text>L-homoserine + ATP = O-phospho-L-homoserine + ADP + H(+)</text>
        <dbReference type="Rhea" id="RHEA:13985"/>
        <dbReference type="ChEBI" id="CHEBI:15378"/>
        <dbReference type="ChEBI" id="CHEBI:30616"/>
        <dbReference type="ChEBI" id="CHEBI:57476"/>
        <dbReference type="ChEBI" id="CHEBI:57590"/>
        <dbReference type="ChEBI" id="CHEBI:456216"/>
        <dbReference type="EC" id="2.7.1.39"/>
    </reaction>
</comment>
<evidence type="ECO:0000313" key="11">
    <source>
        <dbReference type="Proteomes" id="UP000242317"/>
    </source>
</evidence>
<keyword evidence="4 8" id="KW-0547">Nucleotide-binding</keyword>
<reference evidence="11" key="1">
    <citation type="submission" date="2016-09" db="EMBL/GenBank/DDBJ databases">
        <authorList>
            <person name="Varghese N."/>
            <person name="Submissions S."/>
        </authorList>
    </citation>
    <scope>NUCLEOTIDE SEQUENCE [LARGE SCALE GENOMIC DNA]</scope>
    <source>
        <strain evidence="11">ANC 3699</strain>
    </source>
</reference>
<comment type="pathway">
    <text evidence="8">Amino-acid biosynthesis; L-threonine biosynthesis; L-threonine from L-aspartate: step 4/5.</text>
</comment>
<dbReference type="InterPro" id="IPR011009">
    <property type="entry name" value="Kinase-like_dom_sf"/>
</dbReference>
<evidence type="ECO:0000313" key="10">
    <source>
        <dbReference type="EMBL" id="SDB94457.1"/>
    </source>
</evidence>
<evidence type="ECO:0000256" key="8">
    <source>
        <dbReference type="HAMAP-Rule" id="MF_00301"/>
    </source>
</evidence>
<evidence type="ECO:0000256" key="1">
    <source>
        <dbReference type="ARBA" id="ARBA00022605"/>
    </source>
</evidence>
<evidence type="ECO:0000256" key="3">
    <source>
        <dbReference type="ARBA" id="ARBA00022697"/>
    </source>
</evidence>
<dbReference type="InterPro" id="IPR050249">
    <property type="entry name" value="Pseudomonas-type_ThrB"/>
</dbReference>
<dbReference type="EMBL" id="FMYK01000002">
    <property type="protein sequence ID" value="SDB94457.1"/>
    <property type="molecule type" value="Genomic_DNA"/>
</dbReference>
<evidence type="ECO:0000256" key="2">
    <source>
        <dbReference type="ARBA" id="ARBA00022679"/>
    </source>
</evidence>
<keyword evidence="6 8" id="KW-0067">ATP-binding</keyword>
<dbReference type="Gene3D" id="3.30.200.20">
    <property type="entry name" value="Phosphorylase Kinase, domain 1"/>
    <property type="match status" value="1"/>
</dbReference>
<dbReference type="HAMAP" id="MF_00301">
    <property type="entry name" value="Homoser_kinase_2"/>
    <property type="match status" value="1"/>
</dbReference>
<dbReference type="OrthoDB" id="9777460at2"/>
<feature type="domain" description="Aminoglycoside phosphotransferase" evidence="9">
    <location>
        <begin position="25"/>
        <end position="255"/>
    </location>
</feature>
<keyword evidence="11" id="KW-1185">Reference proteome</keyword>
<dbReference type="Pfam" id="PF01636">
    <property type="entry name" value="APH"/>
    <property type="match status" value="1"/>
</dbReference>
<comment type="similarity">
    <text evidence="7 8">Belongs to the pseudomonas-type ThrB family.</text>
</comment>
<evidence type="ECO:0000256" key="5">
    <source>
        <dbReference type="ARBA" id="ARBA00022777"/>
    </source>
</evidence>